<dbReference type="Proteomes" id="UP001205867">
    <property type="component" value="Unassembled WGS sequence"/>
</dbReference>
<dbReference type="InterPro" id="IPR039261">
    <property type="entry name" value="FNR_nucleotide-bd"/>
</dbReference>
<proteinExistence type="predicted"/>
<sequence length="296" mass="32060">MTSSSVLPPPAARPSRVEALQMKAYRGLAALGQAMPVDRDEYPQWTMTVRATWLLAPRLRRLTFAAEEFRTFTPQGCDEYFGLLTPPPGRALVMPDPAALNARRAVGRIPEDVRPDLRWYTVAEHRPSVGEIDVDVVVHDHAGPAGTWARTARPGDVAGFRTGTGAYRLPAAGESHLVVGDETAVPSIAAALAAQRRTPRGGRMDVVLEVPGRDHVPALEVPEGATLTVLHRGDAVPGALLTPHLEDLPAAPRDHVWACGEQSLATAARRVIVRRGIAPKRAIMFSGYWRVDGPRL</sequence>
<reference evidence="2" key="2">
    <citation type="submission" date="2023-06" db="EMBL/GenBank/DDBJ databases">
        <title>lsaBGC provides a comprehensive framework for evolutionary analysis of biosynthetic gene clusters within focal taxa.</title>
        <authorList>
            <person name="Salamzade R."/>
            <person name="Sandstrom S."/>
            <person name="Kalan L.R."/>
        </authorList>
    </citation>
    <scope>NUCLEOTIDE SEQUENCE</scope>
    <source>
        <strain evidence="2">P3-SID899</strain>
    </source>
</reference>
<dbReference type="Pfam" id="PF08021">
    <property type="entry name" value="FAD_binding_9"/>
    <property type="match status" value="1"/>
</dbReference>
<accession>A0AAP3AGV1</accession>
<dbReference type="RefSeq" id="WP_049147987.1">
    <property type="nucleotide sequence ID" value="NZ_CANMWH010000001.1"/>
</dbReference>
<evidence type="ECO:0000259" key="1">
    <source>
        <dbReference type="PROSITE" id="PS51384"/>
    </source>
</evidence>
<dbReference type="InterPro" id="IPR013113">
    <property type="entry name" value="SIP_FAD-bd"/>
</dbReference>
<dbReference type="InterPro" id="IPR007037">
    <property type="entry name" value="SIP_rossman_dom"/>
</dbReference>
<dbReference type="GO" id="GO:0016491">
    <property type="term" value="F:oxidoreductase activity"/>
    <property type="evidence" value="ECO:0007669"/>
    <property type="project" value="InterPro"/>
</dbReference>
<dbReference type="InterPro" id="IPR017927">
    <property type="entry name" value="FAD-bd_FR_type"/>
</dbReference>
<reference evidence="3 4" key="1">
    <citation type="submission" date="2017-12" db="EMBL/GenBank/DDBJ databases">
        <title>Phylogenetic diversity of female urinary microbiome.</title>
        <authorList>
            <person name="Thomas-White K."/>
            <person name="Wolfe A.J."/>
        </authorList>
    </citation>
    <scope>NUCLEOTIDE SEQUENCE [LARGE SCALE GENOMIC DNA]</scope>
    <source>
        <strain evidence="3 4">UMB0038</strain>
    </source>
</reference>
<dbReference type="EMBL" id="PKJT01000001">
    <property type="protein sequence ID" value="PKZ83486.1"/>
    <property type="molecule type" value="Genomic_DNA"/>
</dbReference>
<dbReference type="PROSITE" id="PS51384">
    <property type="entry name" value="FAD_FR"/>
    <property type="match status" value="1"/>
</dbReference>
<comment type="caution">
    <text evidence="2">The sequence shown here is derived from an EMBL/GenBank/DDBJ whole genome shotgun (WGS) entry which is preliminary data.</text>
</comment>
<dbReference type="Gene3D" id="2.40.30.10">
    <property type="entry name" value="Translation factors"/>
    <property type="match status" value="1"/>
</dbReference>
<dbReference type="InterPro" id="IPR039374">
    <property type="entry name" value="SIP_fam"/>
</dbReference>
<name>A0AAP3AGV1_MICLU</name>
<dbReference type="AlphaFoldDB" id="A0AAP3AGV1"/>
<evidence type="ECO:0000313" key="2">
    <source>
        <dbReference type="EMBL" id="MCV7627785.1"/>
    </source>
</evidence>
<protein>
    <submittedName>
        <fullName evidence="2">Siderophore-interacting protein</fullName>
    </submittedName>
</protein>
<dbReference type="CDD" id="cd06193">
    <property type="entry name" value="siderophore_interacting"/>
    <property type="match status" value="1"/>
</dbReference>
<dbReference type="Gene3D" id="3.40.50.80">
    <property type="entry name" value="Nucleotide-binding domain of ferredoxin-NADP reductase (FNR) module"/>
    <property type="match status" value="1"/>
</dbReference>
<dbReference type="EMBL" id="JALXKZ020000001">
    <property type="protein sequence ID" value="MCV7627785.1"/>
    <property type="molecule type" value="Genomic_DNA"/>
</dbReference>
<evidence type="ECO:0000313" key="4">
    <source>
        <dbReference type="Proteomes" id="UP000234847"/>
    </source>
</evidence>
<evidence type="ECO:0000313" key="5">
    <source>
        <dbReference type="Proteomes" id="UP001205867"/>
    </source>
</evidence>
<dbReference type="PANTHER" id="PTHR30157:SF0">
    <property type="entry name" value="NADPH-DEPENDENT FERRIC-CHELATE REDUCTASE"/>
    <property type="match status" value="1"/>
</dbReference>
<evidence type="ECO:0000313" key="3">
    <source>
        <dbReference type="EMBL" id="PKZ83486.1"/>
    </source>
</evidence>
<dbReference type="Pfam" id="PF04954">
    <property type="entry name" value="SIP"/>
    <property type="match status" value="1"/>
</dbReference>
<dbReference type="Proteomes" id="UP000234847">
    <property type="component" value="Unassembled WGS sequence"/>
</dbReference>
<organism evidence="2 5">
    <name type="scientific">Micrococcus luteus</name>
    <name type="common">Micrococcus lysodeikticus</name>
    <dbReference type="NCBI Taxonomy" id="1270"/>
    <lineage>
        <taxon>Bacteria</taxon>
        <taxon>Bacillati</taxon>
        <taxon>Actinomycetota</taxon>
        <taxon>Actinomycetes</taxon>
        <taxon>Micrococcales</taxon>
        <taxon>Micrococcaceae</taxon>
        <taxon>Micrococcus</taxon>
    </lineage>
</organism>
<dbReference type="PANTHER" id="PTHR30157">
    <property type="entry name" value="FERRIC REDUCTASE, NADPH-DEPENDENT"/>
    <property type="match status" value="1"/>
</dbReference>
<dbReference type="SUPFAM" id="SSF63380">
    <property type="entry name" value="Riboflavin synthase domain-like"/>
    <property type="match status" value="1"/>
</dbReference>
<feature type="domain" description="FAD-binding FR-type" evidence="1">
    <location>
        <begin position="42"/>
        <end position="170"/>
    </location>
</feature>
<dbReference type="GeneID" id="93362679"/>
<dbReference type="InterPro" id="IPR017938">
    <property type="entry name" value="Riboflavin_synthase-like_b-brl"/>
</dbReference>
<gene>
    <name evidence="3" type="ORF">CYJ95_00775</name>
    <name evidence="2" type="ORF">M3A82_000250</name>
</gene>